<name>A0A3P1CNX5_9BACT</name>
<dbReference type="AlphaFoldDB" id="A0A3P1CNX5"/>
<proteinExistence type="predicted"/>
<dbReference type="RefSeq" id="WP_124906512.1">
    <property type="nucleotide sequence ID" value="NZ_RQJP01000002.1"/>
</dbReference>
<keyword evidence="2" id="KW-1185">Reference proteome</keyword>
<dbReference type="Proteomes" id="UP000274271">
    <property type="component" value="Unassembled WGS sequence"/>
</dbReference>
<reference evidence="1 2" key="1">
    <citation type="submission" date="2018-11" db="EMBL/GenBank/DDBJ databases">
        <authorList>
            <person name="Zhou Z."/>
            <person name="Wang G."/>
        </authorList>
    </citation>
    <scope>NUCLEOTIDE SEQUENCE [LARGE SCALE GENOMIC DNA]</scope>
    <source>
        <strain evidence="1 2">KCTC42998</strain>
    </source>
</reference>
<dbReference type="Pfam" id="PF20391">
    <property type="entry name" value="DUF6686"/>
    <property type="match status" value="1"/>
</dbReference>
<evidence type="ECO:0000313" key="2">
    <source>
        <dbReference type="Proteomes" id="UP000274271"/>
    </source>
</evidence>
<evidence type="ECO:0000313" key="1">
    <source>
        <dbReference type="EMBL" id="RRB14910.1"/>
    </source>
</evidence>
<sequence length="118" mass="13535">MANRDACFIPLAQTDSGEIHLCRGCKATLSFRFNNIFQVMSPGEFRQLVRHVESIDSDEFFGQPVPDSVGEIRRLYLGTTVEPLYFCFTKKELEGLRSLLRDAMSRLNTLEKAWTELN</sequence>
<organism evidence="1 2">
    <name type="scientific">Larkinella knui</name>
    <dbReference type="NCBI Taxonomy" id="2025310"/>
    <lineage>
        <taxon>Bacteria</taxon>
        <taxon>Pseudomonadati</taxon>
        <taxon>Bacteroidota</taxon>
        <taxon>Cytophagia</taxon>
        <taxon>Cytophagales</taxon>
        <taxon>Spirosomataceae</taxon>
        <taxon>Larkinella</taxon>
    </lineage>
</organism>
<dbReference type="InterPro" id="IPR046508">
    <property type="entry name" value="DUF6686"/>
</dbReference>
<dbReference type="OrthoDB" id="955276at2"/>
<protein>
    <submittedName>
        <fullName evidence="1">Uncharacterized protein</fullName>
    </submittedName>
</protein>
<dbReference type="EMBL" id="RQJP01000002">
    <property type="protein sequence ID" value="RRB14910.1"/>
    <property type="molecule type" value="Genomic_DNA"/>
</dbReference>
<accession>A0A3P1CNX5</accession>
<comment type="caution">
    <text evidence="1">The sequence shown here is derived from an EMBL/GenBank/DDBJ whole genome shotgun (WGS) entry which is preliminary data.</text>
</comment>
<gene>
    <name evidence="1" type="ORF">EHT87_10100</name>
</gene>